<feature type="transmembrane region" description="Helical" evidence="1">
    <location>
        <begin position="131"/>
        <end position="154"/>
    </location>
</feature>
<gene>
    <name evidence="2" type="ORF">POTOM_020272</name>
</gene>
<keyword evidence="1" id="KW-0472">Membrane</keyword>
<dbReference type="OrthoDB" id="1683101at2759"/>
<feature type="transmembrane region" description="Helical" evidence="1">
    <location>
        <begin position="174"/>
        <end position="202"/>
    </location>
</feature>
<evidence type="ECO:0000313" key="3">
    <source>
        <dbReference type="Proteomes" id="UP000886885"/>
    </source>
</evidence>
<evidence type="ECO:0008006" key="4">
    <source>
        <dbReference type="Google" id="ProtNLM"/>
    </source>
</evidence>
<comment type="caution">
    <text evidence="2">The sequence shown here is derived from an EMBL/GenBank/DDBJ whole genome shotgun (WGS) entry which is preliminary data.</text>
</comment>
<protein>
    <recommendedName>
        <fullName evidence="4">Major facilitator superfamily protein</fullName>
    </recommendedName>
</protein>
<accession>A0A8X8A1Z7</accession>
<sequence length="293" mass="32221">MPKLCGCMQGDVEGSKEDHVPLGLAGKKGRGGFRATMFVYGLVALDSMGFVANTVSLVLYFMGVMHFDIPTSANTLTNLMGSTFLLTVLGGFISDAYLNRLHTVLLFSFLEIMHAPSSMWQGKLCGGWYRIYVVLHAGFASIGFWGVRGALPALGADQFNKKGPEGARALASYFNWMALCTVWKGFLVSTVGTFIGFVILAAGKPFYDLRQPGDSPLIRIAQVFALAIRNRRLPLPRLRNCMRSVTKKPSLMRKNLSTLNNSVSISHDYQSTYHICSEATCSLISYATCRQDR</sequence>
<evidence type="ECO:0000256" key="1">
    <source>
        <dbReference type="SAM" id="Phobius"/>
    </source>
</evidence>
<keyword evidence="3" id="KW-1185">Reference proteome</keyword>
<keyword evidence="1" id="KW-0812">Transmembrane</keyword>
<dbReference type="Proteomes" id="UP000886885">
    <property type="component" value="Chromosome 5D"/>
</dbReference>
<feature type="transmembrane region" description="Helical" evidence="1">
    <location>
        <begin position="37"/>
        <end position="63"/>
    </location>
</feature>
<keyword evidence="1" id="KW-1133">Transmembrane helix</keyword>
<reference evidence="2" key="1">
    <citation type="journal article" date="2020" name="bioRxiv">
        <title>Hybrid origin of Populus tomentosa Carr. identified through genome sequencing and phylogenomic analysis.</title>
        <authorList>
            <person name="An X."/>
            <person name="Gao K."/>
            <person name="Chen Z."/>
            <person name="Li J."/>
            <person name="Yang X."/>
            <person name="Yang X."/>
            <person name="Zhou J."/>
            <person name="Guo T."/>
            <person name="Zhao T."/>
            <person name="Huang S."/>
            <person name="Miao D."/>
            <person name="Khan W.U."/>
            <person name="Rao P."/>
            <person name="Ye M."/>
            <person name="Lei B."/>
            <person name="Liao W."/>
            <person name="Wang J."/>
            <person name="Ji L."/>
            <person name="Li Y."/>
            <person name="Guo B."/>
            <person name="Mustafa N.S."/>
            <person name="Li S."/>
            <person name="Yun Q."/>
            <person name="Keller S.R."/>
            <person name="Mao J."/>
            <person name="Zhang R."/>
            <person name="Strauss S.H."/>
        </authorList>
    </citation>
    <scope>NUCLEOTIDE SEQUENCE</scope>
    <source>
        <strain evidence="2">GM15</strain>
        <tissue evidence="2">Leaf</tissue>
    </source>
</reference>
<feature type="transmembrane region" description="Helical" evidence="1">
    <location>
        <begin position="83"/>
        <end position="110"/>
    </location>
</feature>
<evidence type="ECO:0000313" key="2">
    <source>
        <dbReference type="EMBL" id="KAG6773020.1"/>
    </source>
</evidence>
<dbReference type="AlphaFoldDB" id="A0A8X8A1Z7"/>
<organism evidence="2 3">
    <name type="scientific">Populus tomentosa</name>
    <name type="common">Chinese white poplar</name>
    <dbReference type="NCBI Taxonomy" id="118781"/>
    <lineage>
        <taxon>Eukaryota</taxon>
        <taxon>Viridiplantae</taxon>
        <taxon>Streptophyta</taxon>
        <taxon>Embryophyta</taxon>
        <taxon>Tracheophyta</taxon>
        <taxon>Spermatophyta</taxon>
        <taxon>Magnoliopsida</taxon>
        <taxon>eudicotyledons</taxon>
        <taxon>Gunneridae</taxon>
        <taxon>Pentapetalae</taxon>
        <taxon>rosids</taxon>
        <taxon>fabids</taxon>
        <taxon>Malpighiales</taxon>
        <taxon>Salicaceae</taxon>
        <taxon>Saliceae</taxon>
        <taxon>Populus</taxon>
    </lineage>
</organism>
<name>A0A8X8A1Z7_POPTO</name>
<dbReference type="EMBL" id="JAAWWB010000010">
    <property type="protein sequence ID" value="KAG6773020.1"/>
    <property type="molecule type" value="Genomic_DNA"/>
</dbReference>
<dbReference type="PANTHER" id="PTHR11654">
    <property type="entry name" value="OLIGOPEPTIDE TRANSPORTER-RELATED"/>
    <property type="match status" value="1"/>
</dbReference>
<proteinExistence type="predicted"/>